<feature type="region of interest" description="Disordered" evidence="4">
    <location>
        <begin position="259"/>
        <end position="342"/>
    </location>
</feature>
<dbReference type="AlphaFoldDB" id="A0A1L8GAD2"/>
<protein>
    <submittedName>
        <fullName evidence="7">Complement C1q and tumor necrosis factor-related protein 9</fullName>
    </submittedName>
</protein>
<dbReference type="GO" id="GO:0005576">
    <property type="term" value="C:extracellular region"/>
    <property type="evidence" value="ECO:0007669"/>
    <property type="project" value="UniProtKB-SubCell"/>
</dbReference>
<dbReference type="SMART" id="SM00110">
    <property type="entry name" value="C1Q"/>
    <property type="match status" value="1"/>
</dbReference>
<evidence type="ECO:0000256" key="2">
    <source>
        <dbReference type="ARBA" id="ARBA00022525"/>
    </source>
</evidence>
<feature type="compositionally biased region" description="Basic and acidic residues" evidence="4">
    <location>
        <begin position="182"/>
        <end position="194"/>
    </location>
</feature>
<feature type="region of interest" description="Disordered" evidence="4">
    <location>
        <begin position="174"/>
        <end position="242"/>
    </location>
</feature>
<dbReference type="CTD" id="108716208"/>
<keyword evidence="6" id="KW-1185">Reference proteome</keyword>
<evidence type="ECO:0000313" key="6">
    <source>
        <dbReference type="Proteomes" id="UP000186698"/>
    </source>
</evidence>
<dbReference type="Pfam" id="PF01391">
    <property type="entry name" value="Collagen"/>
    <property type="match status" value="2"/>
</dbReference>
<dbReference type="PANTHER" id="PTHR15427">
    <property type="entry name" value="EMILIN ELASTIN MICROFIBRIL INTERFACE-LOCATED PROTEIN ELASTIN MICROFIBRIL INTERFACER"/>
    <property type="match status" value="1"/>
</dbReference>
<evidence type="ECO:0000256" key="1">
    <source>
        <dbReference type="ARBA" id="ARBA00004613"/>
    </source>
</evidence>
<dbReference type="PANTHER" id="PTHR15427:SF54">
    <property type="entry name" value="C1Q DOMAIN-CONTAINING PROTEIN"/>
    <property type="match status" value="1"/>
</dbReference>
<dbReference type="RefSeq" id="XP_018117820.2">
    <property type="nucleotide sequence ID" value="XM_018262331.2"/>
</dbReference>
<feature type="chain" id="PRO_5043657807" evidence="5">
    <location>
        <begin position="19"/>
        <end position="494"/>
    </location>
</feature>
<dbReference type="InterPro" id="IPR008160">
    <property type="entry name" value="Collagen"/>
</dbReference>
<evidence type="ECO:0000256" key="5">
    <source>
        <dbReference type="SAM" id="SignalP"/>
    </source>
</evidence>
<feature type="signal peptide" evidence="5">
    <location>
        <begin position="1"/>
        <end position="18"/>
    </location>
</feature>
<organism evidence="6 7">
    <name type="scientific">Xenopus laevis</name>
    <name type="common">African clawed frog</name>
    <dbReference type="NCBI Taxonomy" id="8355"/>
    <lineage>
        <taxon>Eukaryota</taxon>
        <taxon>Metazoa</taxon>
        <taxon>Chordata</taxon>
        <taxon>Craniata</taxon>
        <taxon>Vertebrata</taxon>
        <taxon>Euteleostomi</taxon>
        <taxon>Amphibia</taxon>
        <taxon>Batrachia</taxon>
        <taxon>Anura</taxon>
        <taxon>Pipoidea</taxon>
        <taxon>Pipidae</taxon>
        <taxon>Xenopodinae</taxon>
        <taxon>Xenopus</taxon>
        <taxon>Xenopus</taxon>
    </lineage>
</organism>
<dbReference type="InterPro" id="IPR001073">
    <property type="entry name" value="C1q_dom"/>
</dbReference>
<reference evidence="7" key="1">
    <citation type="submission" date="2025-08" db="UniProtKB">
        <authorList>
            <consortium name="RefSeq"/>
        </authorList>
    </citation>
    <scope>IDENTIFICATION</scope>
    <source>
        <strain evidence="7">J_2021</strain>
        <tissue evidence="7">Erythrocytes</tissue>
    </source>
</reference>
<dbReference type="Gene3D" id="2.60.120.40">
    <property type="match status" value="1"/>
</dbReference>
<dbReference type="STRING" id="8355.A0A1L8GAD2"/>
<accession>A0A1L8GAD2</accession>
<comment type="subcellular location">
    <subcellularLocation>
        <location evidence="1">Secreted</location>
    </subcellularLocation>
</comment>
<evidence type="ECO:0000313" key="7">
    <source>
        <dbReference type="RefSeq" id="XP_018117820.2"/>
    </source>
</evidence>
<name>A0A1L8GAD2_XENLA</name>
<dbReference type="OMA" id="PNTEHTS"/>
<keyword evidence="3 5" id="KW-0732">Signal</keyword>
<feature type="compositionally biased region" description="Gly residues" evidence="4">
    <location>
        <begin position="261"/>
        <end position="270"/>
    </location>
</feature>
<dbReference type="PRINTS" id="PR00007">
    <property type="entry name" value="COMPLEMNTC1Q"/>
</dbReference>
<dbReference type="PaxDb" id="8355-A0A1L8GAD2"/>
<proteinExistence type="predicted"/>
<dbReference type="PROSITE" id="PS50871">
    <property type="entry name" value="C1Q"/>
    <property type="match status" value="1"/>
</dbReference>
<evidence type="ECO:0000256" key="3">
    <source>
        <dbReference type="ARBA" id="ARBA00022729"/>
    </source>
</evidence>
<dbReference type="Proteomes" id="UP000186698">
    <property type="component" value="Chromosome 5L"/>
</dbReference>
<dbReference type="InterPro" id="IPR008983">
    <property type="entry name" value="Tumour_necrosis_fac-like_dom"/>
</dbReference>
<gene>
    <name evidence="7" type="primary">LOC108716208</name>
</gene>
<dbReference type="KEGG" id="xla:108716208"/>
<dbReference type="InterPro" id="IPR050392">
    <property type="entry name" value="Collagen/C1q_domain"/>
</dbReference>
<dbReference type="Pfam" id="PF00386">
    <property type="entry name" value="C1q"/>
    <property type="match status" value="1"/>
</dbReference>
<dbReference type="GeneID" id="108716208"/>
<dbReference type="SUPFAM" id="SSF49842">
    <property type="entry name" value="TNF-like"/>
    <property type="match status" value="1"/>
</dbReference>
<feature type="compositionally biased region" description="Basic and acidic residues" evidence="4">
    <location>
        <begin position="271"/>
        <end position="305"/>
    </location>
</feature>
<evidence type="ECO:0000256" key="4">
    <source>
        <dbReference type="SAM" id="MobiDB-lite"/>
    </source>
</evidence>
<keyword evidence="2" id="KW-0964">Secreted</keyword>
<dbReference type="OrthoDB" id="9948489at2759"/>
<sequence length="494" mass="52286">MLYILLILLSGPWGPLRSSAIVSLTTRPLFTMDALSGAETQEPEQAFTVLLNESHGTAESDTVTDGGAQESHQVAATSTLTPISHKVADGVENNIEVQELITTNTDPKQLISFDVFNGTNNENVLSTQDSASKEIGNNATVVPLLVTNEAPPYNDQLDSFLEIPAENNTTGKQCFCNIPGPEGEKGDKGKRGDPGEPGIVGEKGHQGFEGPKGDNGQEGSKGNKGHMGYKGDTGDIGPVGPKGEPGDICPFCGKGEKGNKGLDGVGGLKGNKGEPGERGIKGDVGHNSNKGEKGTKGEEGLKGEAGEVGQKGSMGQQGPIGPKGDRGGPGSLGPQGFQGQPGMPGIKGEKGQKGVCTGHENIAFSVGLGQQRNALLPGYSIKFEKVFVNENKPYNINSGTFIASIDGVYFFTYHLSLRHKFFSVGLFHNGKIVQQIQARRYEPNIGQVSGSILIHLNEDDEIWLQVLNSIQNGLFPDDTTDSIFLGFLLFHFED</sequence>